<dbReference type="AlphaFoldDB" id="A0A101HYF8"/>
<sequence>MKEDTLKKVVSEIINTELDDGVSFKYERMMPIREEDEYNDFRVSIEA</sequence>
<accession>A0A101HYF8</accession>
<dbReference type="Proteomes" id="UP000055014">
    <property type="component" value="Unassembled WGS sequence"/>
</dbReference>
<comment type="caution">
    <text evidence="1">The sequence shown here is derived from an EMBL/GenBank/DDBJ whole genome shotgun (WGS) entry which is preliminary data.</text>
</comment>
<organism evidence="1 2">
    <name type="scientific">Mesotoga infera</name>
    <dbReference type="NCBI Taxonomy" id="1236046"/>
    <lineage>
        <taxon>Bacteria</taxon>
        <taxon>Thermotogati</taxon>
        <taxon>Thermotogota</taxon>
        <taxon>Thermotogae</taxon>
        <taxon>Kosmotogales</taxon>
        <taxon>Kosmotogaceae</taxon>
        <taxon>Mesotoga</taxon>
    </lineage>
</organism>
<evidence type="ECO:0000313" key="1">
    <source>
        <dbReference type="EMBL" id="KUK84465.1"/>
    </source>
</evidence>
<gene>
    <name evidence="1" type="ORF">XE02_1670</name>
</gene>
<evidence type="ECO:0000313" key="2">
    <source>
        <dbReference type="Proteomes" id="UP000055014"/>
    </source>
</evidence>
<protein>
    <submittedName>
        <fullName evidence="1">Uncharacterized protein</fullName>
    </submittedName>
</protein>
<proteinExistence type="predicted"/>
<name>A0A101HYF8_9BACT</name>
<dbReference type="EMBL" id="LGGW01000253">
    <property type="protein sequence ID" value="KUK84465.1"/>
    <property type="molecule type" value="Genomic_DNA"/>
</dbReference>
<dbReference type="PATRIC" id="fig|1236046.5.peg.219"/>
<reference evidence="2" key="1">
    <citation type="journal article" date="2015" name="MBio">
        <title>Genome-Resolved Metagenomic Analysis Reveals Roles for Candidate Phyla and Other Microbial Community Members in Biogeochemical Transformations in Oil Reservoirs.</title>
        <authorList>
            <person name="Hu P."/>
            <person name="Tom L."/>
            <person name="Singh A."/>
            <person name="Thomas B.C."/>
            <person name="Baker B.J."/>
            <person name="Piceno Y.M."/>
            <person name="Andersen G.L."/>
            <person name="Banfield J.F."/>
        </authorList>
    </citation>
    <scope>NUCLEOTIDE SEQUENCE [LARGE SCALE GENOMIC DNA]</scope>
</reference>